<dbReference type="AlphaFoldDB" id="A0A543PEY3"/>
<keyword evidence="1" id="KW-0732">Signal</keyword>
<feature type="signal peptide" evidence="1">
    <location>
        <begin position="1"/>
        <end position="29"/>
    </location>
</feature>
<reference evidence="2 3" key="1">
    <citation type="submission" date="2019-06" db="EMBL/GenBank/DDBJ databases">
        <title>Sequencing the genomes of 1000 actinobacteria strains.</title>
        <authorList>
            <person name="Klenk H.-P."/>
        </authorList>
    </citation>
    <scope>NUCLEOTIDE SEQUENCE [LARGE SCALE GENOMIC DNA]</scope>
    <source>
        <strain evidence="2 3">DSM 46837</strain>
    </source>
</reference>
<comment type="caution">
    <text evidence="2">The sequence shown here is derived from an EMBL/GenBank/DDBJ whole genome shotgun (WGS) entry which is preliminary data.</text>
</comment>
<sequence length="167" mass="17701">MRAHRFRPQAGPALAVVLVLAGGGLSACAADDEATAPELEVEVPDLRGAEDPDDPYIGLLDAAFREDLEAYARQEVTLLADVAEVLSPQAFTVTSPEGGEVDPVLVVTTVGDADPRAGQPLYIAATPVRDFQADVVIEELGLDVDPDELEDWEDETFLVATILESAS</sequence>
<dbReference type="EMBL" id="VFQE01000001">
    <property type="protein sequence ID" value="TQN42617.1"/>
    <property type="molecule type" value="Genomic_DNA"/>
</dbReference>
<evidence type="ECO:0000313" key="2">
    <source>
        <dbReference type="EMBL" id="TQN42617.1"/>
    </source>
</evidence>
<dbReference type="RefSeq" id="WP_142025231.1">
    <property type="nucleotide sequence ID" value="NZ_VFQE01000001.1"/>
</dbReference>
<evidence type="ECO:0000256" key="1">
    <source>
        <dbReference type="SAM" id="SignalP"/>
    </source>
</evidence>
<protein>
    <recommendedName>
        <fullName evidence="4">Lipoprotein</fullName>
    </recommendedName>
</protein>
<keyword evidence="3" id="KW-1185">Reference proteome</keyword>
<feature type="chain" id="PRO_5021813704" description="Lipoprotein" evidence="1">
    <location>
        <begin position="30"/>
        <end position="167"/>
    </location>
</feature>
<accession>A0A543PEY3</accession>
<evidence type="ECO:0000313" key="3">
    <source>
        <dbReference type="Proteomes" id="UP000319865"/>
    </source>
</evidence>
<dbReference type="PROSITE" id="PS51257">
    <property type="entry name" value="PROKAR_LIPOPROTEIN"/>
    <property type="match status" value="1"/>
</dbReference>
<proteinExistence type="predicted"/>
<dbReference type="OrthoDB" id="9512763at2"/>
<dbReference type="Proteomes" id="UP000319865">
    <property type="component" value="Unassembled WGS sequence"/>
</dbReference>
<organism evidence="2 3">
    <name type="scientific">Blastococcus colisei</name>
    <dbReference type="NCBI Taxonomy" id="1564162"/>
    <lineage>
        <taxon>Bacteria</taxon>
        <taxon>Bacillati</taxon>
        <taxon>Actinomycetota</taxon>
        <taxon>Actinomycetes</taxon>
        <taxon>Geodermatophilales</taxon>
        <taxon>Geodermatophilaceae</taxon>
        <taxon>Blastococcus</taxon>
    </lineage>
</organism>
<evidence type="ECO:0008006" key="4">
    <source>
        <dbReference type="Google" id="ProtNLM"/>
    </source>
</evidence>
<gene>
    <name evidence="2" type="ORF">FHU33_2023</name>
</gene>
<name>A0A543PEY3_9ACTN</name>